<dbReference type="InterPro" id="IPR030395">
    <property type="entry name" value="GP_PDE_dom"/>
</dbReference>
<dbReference type="PROSITE" id="PS51704">
    <property type="entry name" value="GP_PDE"/>
    <property type="match status" value="1"/>
</dbReference>
<dbReference type="SUPFAM" id="SSF51695">
    <property type="entry name" value="PLC-like phosphodiesterases"/>
    <property type="match status" value="1"/>
</dbReference>
<protein>
    <submittedName>
        <fullName evidence="2">Phosphatidylglycerol phospholipase C</fullName>
    </submittedName>
</protein>
<dbReference type="InterPro" id="IPR017946">
    <property type="entry name" value="PLC-like_Pdiesterase_TIM-brl"/>
</dbReference>
<dbReference type="EMBL" id="CP034456">
    <property type="protein sequence ID" value="QBM86301.1"/>
    <property type="molecule type" value="Genomic_DNA"/>
</dbReference>
<sequence length="379" mass="44044">MSSPECLVVGHRGFKGKHTENTIHGFERCFETGATIFETDVWTTRDEVLVISHDVNTKRVFCDEDGNETDFNILETDFEQLRPLRTIGSGEPLLTFQDVLRWFVGYVKETTSRAEFKILLDLKNANPPKLLRLLLEDMLAVHDDLAWWFPRIQIGVWNLRFVKYLNQDPYFQTLFLGLQPYNGYSCFDIYHILLSWQDSMVYLGYNDYLATLPKNRYKFRVAGVSLIHVSTWSADFLEKFMPAAKRQDLKLYTWTVNRVSQLKYFCAIAKTWKIQEYGIITDYPDTMVDAISEGFWNNDTALELELELVLEKTAPEKIVIPRSFMLFAWVVKMSMYFATPAQFSGNAEFESRVLPSEKLSVKPKLGNKIFALLQAWGVF</sequence>
<dbReference type="Proteomes" id="UP000292447">
    <property type="component" value="Chromosome I"/>
</dbReference>
<feature type="domain" description="GP-PDE" evidence="1">
    <location>
        <begin position="6"/>
        <end position="291"/>
    </location>
</feature>
<proteinExistence type="predicted"/>
<dbReference type="Pfam" id="PF03009">
    <property type="entry name" value="GDPD"/>
    <property type="match status" value="1"/>
</dbReference>
<gene>
    <name evidence="2" type="primary">MPUL0A09380</name>
    <name evidence="2" type="ORF">METSCH_A09380</name>
</gene>
<dbReference type="AlphaFoldDB" id="A0A4P6XKT7"/>
<reference evidence="3" key="1">
    <citation type="submission" date="2019-03" db="EMBL/GenBank/DDBJ databases">
        <title>Snf2 controls pulcherriminic acid biosynthesis and connects pigmentation and antifungal activity of the yeast Metschnikowia pulcherrima.</title>
        <authorList>
            <person name="Gore-Lloyd D."/>
            <person name="Sumann I."/>
            <person name="Brachmann A.O."/>
            <person name="Schneeberger K."/>
            <person name="Ortiz-Merino R.A."/>
            <person name="Moreno-Beltran M."/>
            <person name="Schlaefli M."/>
            <person name="Kirner P."/>
            <person name="Santos Kron A."/>
            <person name="Wolfe K.H."/>
            <person name="Piel J."/>
            <person name="Ahrens C.H."/>
            <person name="Henk D."/>
            <person name="Freimoser F.M."/>
        </authorList>
    </citation>
    <scope>NUCLEOTIDE SEQUENCE [LARGE SCALE GENOMIC DNA]</scope>
    <source>
        <strain evidence="3">APC 1.2</strain>
    </source>
</reference>
<dbReference type="GO" id="GO:0006629">
    <property type="term" value="P:lipid metabolic process"/>
    <property type="evidence" value="ECO:0007669"/>
    <property type="project" value="InterPro"/>
</dbReference>
<dbReference type="PANTHER" id="PTHR43805">
    <property type="entry name" value="GLYCEROPHOSPHORYL DIESTER PHOSPHODIESTERASE"/>
    <property type="match status" value="1"/>
</dbReference>
<dbReference type="GO" id="GO:0008081">
    <property type="term" value="F:phosphoric diester hydrolase activity"/>
    <property type="evidence" value="ECO:0007669"/>
    <property type="project" value="InterPro"/>
</dbReference>
<name>A0A4P6XKT7_9ASCO</name>
<evidence type="ECO:0000313" key="2">
    <source>
        <dbReference type="EMBL" id="QBM86301.1"/>
    </source>
</evidence>
<keyword evidence="3" id="KW-1185">Reference proteome</keyword>
<evidence type="ECO:0000313" key="3">
    <source>
        <dbReference type="Proteomes" id="UP000292447"/>
    </source>
</evidence>
<evidence type="ECO:0000259" key="1">
    <source>
        <dbReference type="PROSITE" id="PS51704"/>
    </source>
</evidence>
<accession>A0A4P6XKT7</accession>
<dbReference type="STRING" id="2163413.A0A4P6XKT7"/>
<dbReference type="PANTHER" id="PTHR43805:SF1">
    <property type="entry name" value="GP-PDE DOMAIN-CONTAINING PROTEIN"/>
    <property type="match status" value="1"/>
</dbReference>
<organism evidence="2 3">
    <name type="scientific">Metschnikowia aff. pulcherrima</name>
    <dbReference type="NCBI Taxonomy" id="2163413"/>
    <lineage>
        <taxon>Eukaryota</taxon>
        <taxon>Fungi</taxon>
        <taxon>Dikarya</taxon>
        <taxon>Ascomycota</taxon>
        <taxon>Saccharomycotina</taxon>
        <taxon>Pichiomycetes</taxon>
        <taxon>Metschnikowiaceae</taxon>
        <taxon>Metschnikowia</taxon>
    </lineage>
</organism>
<dbReference type="Gene3D" id="3.20.20.190">
    <property type="entry name" value="Phosphatidylinositol (PI) phosphodiesterase"/>
    <property type="match status" value="1"/>
</dbReference>